<comment type="similarity">
    <text evidence="2">Belongs to the LOG family.</text>
</comment>
<dbReference type="NCBIfam" id="TIGR00730">
    <property type="entry name" value="Rossman fold protein, TIGR00730 family"/>
    <property type="match status" value="1"/>
</dbReference>
<evidence type="ECO:0000256" key="1">
    <source>
        <dbReference type="ARBA" id="ARBA00000274"/>
    </source>
</evidence>
<dbReference type="RefSeq" id="WP_266011330.1">
    <property type="nucleotide sequence ID" value="NZ_JAPFQP010000001.1"/>
</dbReference>
<dbReference type="Pfam" id="PF03641">
    <property type="entry name" value="Lysine_decarbox"/>
    <property type="match status" value="1"/>
</dbReference>
<dbReference type="Proteomes" id="UP001207116">
    <property type="component" value="Unassembled WGS sequence"/>
</dbReference>
<dbReference type="GO" id="GO:0009691">
    <property type="term" value="P:cytokinin biosynthetic process"/>
    <property type="evidence" value="ECO:0007669"/>
    <property type="project" value="UniProtKB-UniRule"/>
</dbReference>
<evidence type="ECO:0000313" key="4">
    <source>
        <dbReference type="Proteomes" id="UP001207116"/>
    </source>
</evidence>
<sequence length="252" mass="29127">MKRRLNRLEVAESRFLEGPRSRIREFFFTIRVQFSFIRAFRKMHFIGPCVTVFGSARFEADNPYYQQAEEVGAALARLGFTVMTGGGPGIMEAANKGAYEAGGHSVGCNIILPFEQKPNPYLHRWIDIPYFFVRKFLLMKYSYAFIVMPGGIGTLDELFESLTLIQTQMIADFPVVIMGKEYHKELYEHIQLMAKNESISPNDMDLLFMTDSVEEMVAHIQTHAIKRFNLVKMQKKPKWWFGEWGTKASARR</sequence>
<reference evidence="3" key="1">
    <citation type="submission" date="2022-11" db="EMBL/GenBank/DDBJ databases">
        <title>The characterization of three novel Bacteroidetes species and genomic analysis of their roles in tidal elemental geochemical cycles.</title>
        <authorList>
            <person name="Ma K.-J."/>
        </authorList>
    </citation>
    <scope>NUCLEOTIDE SEQUENCE</scope>
    <source>
        <strain evidence="3">M415</strain>
    </source>
</reference>
<gene>
    <name evidence="3" type="ORF">OO016_04945</name>
</gene>
<dbReference type="Gene3D" id="3.40.50.450">
    <property type="match status" value="1"/>
</dbReference>
<protein>
    <recommendedName>
        <fullName evidence="2">Cytokinin riboside 5'-monophosphate phosphoribohydrolase</fullName>
        <ecNumber evidence="2">3.2.2.n1</ecNumber>
    </recommendedName>
</protein>
<name>A0AAE3MKD8_9FLAO</name>
<dbReference type="PANTHER" id="PTHR43393:SF3">
    <property type="entry name" value="LYSINE DECARBOXYLASE-LIKE PROTEIN"/>
    <property type="match status" value="1"/>
</dbReference>
<proteinExistence type="inferred from homology"/>
<evidence type="ECO:0000256" key="2">
    <source>
        <dbReference type="RuleBase" id="RU363015"/>
    </source>
</evidence>
<comment type="caution">
    <text evidence="3">The sequence shown here is derived from an EMBL/GenBank/DDBJ whole genome shotgun (WGS) entry which is preliminary data.</text>
</comment>
<keyword evidence="2" id="KW-0203">Cytokinin biosynthesis</keyword>
<evidence type="ECO:0000313" key="3">
    <source>
        <dbReference type="EMBL" id="MCX2718941.1"/>
    </source>
</evidence>
<accession>A0AAE3MKD8</accession>
<dbReference type="SUPFAM" id="SSF102405">
    <property type="entry name" value="MCP/YpsA-like"/>
    <property type="match status" value="1"/>
</dbReference>
<dbReference type="EC" id="3.2.2.n1" evidence="2"/>
<keyword evidence="4" id="KW-1185">Reference proteome</keyword>
<dbReference type="InterPro" id="IPR005269">
    <property type="entry name" value="LOG"/>
</dbReference>
<dbReference type="GO" id="GO:0005829">
    <property type="term" value="C:cytosol"/>
    <property type="evidence" value="ECO:0007669"/>
    <property type="project" value="TreeGrafter"/>
</dbReference>
<organism evidence="3 4">
    <name type="scientific">Lentiprolixibacter aurantiacus</name>
    <dbReference type="NCBI Taxonomy" id="2993939"/>
    <lineage>
        <taxon>Bacteria</taxon>
        <taxon>Pseudomonadati</taxon>
        <taxon>Bacteroidota</taxon>
        <taxon>Flavobacteriia</taxon>
        <taxon>Flavobacteriales</taxon>
        <taxon>Flavobacteriaceae</taxon>
        <taxon>Lentiprolixibacter</taxon>
    </lineage>
</organism>
<dbReference type="AlphaFoldDB" id="A0AAE3MKD8"/>
<keyword evidence="2" id="KW-0378">Hydrolase</keyword>
<dbReference type="GO" id="GO:0008714">
    <property type="term" value="F:AMP nucleosidase activity"/>
    <property type="evidence" value="ECO:0007669"/>
    <property type="project" value="UniProtKB-EC"/>
</dbReference>
<comment type="catalytic activity">
    <reaction evidence="1">
        <text>AMP + H2O = D-ribose 5-phosphate + adenine</text>
        <dbReference type="Rhea" id="RHEA:20129"/>
        <dbReference type="ChEBI" id="CHEBI:15377"/>
        <dbReference type="ChEBI" id="CHEBI:16708"/>
        <dbReference type="ChEBI" id="CHEBI:78346"/>
        <dbReference type="ChEBI" id="CHEBI:456215"/>
        <dbReference type="EC" id="3.2.2.4"/>
    </reaction>
</comment>
<dbReference type="PANTHER" id="PTHR43393">
    <property type="entry name" value="CYTOKININ RIBOSIDE 5'-MONOPHOSPHATE PHOSPHORIBOHYDROLASE"/>
    <property type="match status" value="1"/>
</dbReference>
<dbReference type="InterPro" id="IPR031100">
    <property type="entry name" value="LOG_fam"/>
</dbReference>
<dbReference type="EMBL" id="JAPFQP010000001">
    <property type="protein sequence ID" value="MCX2718941.1"/>
    <property type="molecule type" value="Genomic_DNA"/>
</dbReference>
<dbReference type="InterPro" id="IPR052341">
    <property type="entry name" value="LOG_family_nucleotidases"/>
</dbReference>